<dbReference type="Proteomes" id="UP000254919">
    <property type="component" value="Unassembled WGS sequence"/>
</dbReference>
<dbReference type="PANTHER" id="PTHR46401">
    <property type="entry name" value="GLYCOSYLTRANSFERASE WBBK-RELATED"/>
    <property type="match status" value="1"/>
</dbReference>
<name>A0A379MXL7_9PROT</name>
<dbReference type="Pfam" id="PF00534">
    <property type="entry name" value="Glycos_transf_1"/>
    <property type="match status" value="1"/>
</dbReference>
<evidence type="ECO:0000313" key="4">
    <source>
        <dbReference type="EMBL" id="SUE39377.1"/>
    </source>
</evidence>
<dbReference type="EMBL" id="UGVN01000001">
    <property type="protein sequence ID" value="SUE39377.1"/>
    <property type="molecule type" value="Genomic_DNA"/>
</dbReference>
<protein>
    <submittedName>
        <fullName evidence="4">Glycosyltransferase, MSMEG_0565 family</fullName>
    </submittedName>
</protein>
<dbReference type="GO" id="GO:0016757">
    <property type="term" value="F:glycosyltransferase activity"/>
    <property type="evidence" value="ECO:0007669"/>
    <property type="project" value="InterPro"/>
</dbReference>
<dbReference type="PANTHER" id="PTHR46401:SF2">
    <property type="entry name" value="GLYCOSYLTRANSFERASE WBBK-RELATED"/>
    <property type="match status" value="1"/>
</dbReference>
<dbReference type="Gene3D" id="3.40.50.2000">
    <property type="entry name" value="Glycogen Phosphorylase B"/>
    <property type="match status" value="1"/>
</dbReference>
<dbReference type="AlphaFoldDB" id="A0A379MXL7"/>
<evidence type="ECO:0000259" key="3">
    <source>
        <dbReference type="Pfam" id="PF00534"/>
    </source>
</evidence>
<reference evidence="4 5" key="1">
    <citation type="submission" date="2018-06" db="EMBL/GenBank/DDBJ databases">
        <authorList>
            <consortium name="Pathogen Informatics"/>
            <person name="Doyle S."/>
        </authorList>
    </citation>
    <scope>NUCLEOTIDE SEQUENCE [LARGE SCALE GENOMIC DNA]</scope>
    <source>
        <strain evidence="4 5">NCTC13291</strain>
    </source>
</reference>
<dbReference type="SUPFAM" id="SSF53756">
    <property type="entry name" value="UDP-Glycosyltransferase/glycogen phosphorylase"/>
    <property type="match status" value="1"/>
</dbReference>
<proteinExistence type="predicted"/>
<feature type="region of interest" description="Disordered" evidence="2">
    <location>
        <begin position="88"/>
        <end position="109"/>
    </location>
</feature>
<evidence type="ECO:0000313" key="5">
    <source>
        <dbReference type="Proteomes" id="UP000254919"/>
    </source>
</evidence>
<accession>A0A379MXL7</accession>
<dbReference type="CDD" id="cd03809">
    <property type="entry name" value="GT4_MtfB-like"/>
    <property type="match status" value="1"/>
</dbReference>
<evidence type="ECO:0000256" key="2">
    <source>
        <dbReference type="SAM" id="MobiDB-lite"/>
    </source>
</evidence>
<dbReference type="InterPro" id="IPR001296">
    <property type="entry name" value="Glyco_trans_1"/>
</dbReference>
<sequence length="524" mass="57488">MVPVSMPAKPVRRTIWVDVEDLFQYALANPRPSGIQRLVFEILRVLPDRAARQPGAPRIAFVRHDDGPDLLREVPFTEVAVLFERLSEGQGGKPEAAIPPPRPPAPRVRQGRPLLQRLRFGLIYRLQKLPPRTSETLLQAAVLQMNVLRTGRRGLALWRDRRQAGAPPSAAPTVASPISPPVPTSSGAQAGAAAMPATAPSLPALPGDVFLVLGAPWVHADYAGLLRQLRQHHGMRPALLLYDLIPLRRPEWCARDLVQSFRQWVETVLPECPRLMAISHATARDVEAYAAEAGLALEAPVRPIPIGTGFGLVGQADRLASSRPRGLPRPGSYVLFVSTLEARKNHALLFRVWRRLLDEMPREQVPTLVFAGRVGWLVADLMQQLENAEWLGGKIRLVRDPSDEELLALYRGCRFTLFPSLFEGWGLPVSESLALGRPCIASNRTSLPEAGGALARYFDPDDLDDACATIRAVIEDPEGLEAWRERVAREFRHVPWSDSADAILEGVLALPAQAAGPAALGQPA</sequence>
<evidence type="ECO:0000256" key="1">
    <source>
        <dbReference type="ARBA" id="ARBA00022679"/>
    </source>
</evidence>
<gene>
    <name evidence="4" type="ORF">NCTC13291_01250</name>
</gene>
<organism evidence="4 5">
    <name type="scientific">Roseomonas mucosa</name>
    <dbReference type="NCBI Taxonomy" id="207340"/>
    <lineage>
        <taxon>Bacteria</taxon>
        <taxon>Pseudomonadati</taxon>
        <taxon>Pseudomonadota</taxon>
        <taxon>Alphaproteobacteria</taxon>
        <taxon>Acetobacterales</taxon>
        <taxon>Roseomonadaceae</taxon>
        <taxon>Roseomonas</taxon>
    </lineage>
</organism>
<feature type="region of interest" description="Disordered" evidence="2">
    <location>
        <begin position="162"/>
        <end position="190"/>
    </location>
</feature>
<feature type="domain" description="Glycosyl transferase family 1" evidence="3">
    <location>
        <begin position="326"/>
        <end position="486"/>
    </location>
</feature>
<keyword evidence="1 4" id="KW-0808">Transferase</keyword>
<feature type="compositionally biased region" description="Low complexity" evidence="2">
    <location>
        <begin position="164"/>
        <end position="177"/>
    </location>
</feature>
<feature type="compositionally biased region" description="Pro residues" evidence="2">
    <location>
        <begin position="97"/>
        <end position="106"/>
    </location>
</feature>